<dbReference type="STRING" id="1172567.WQO_25540"/>
<name>A0A0U3KJV7_STRGL</name>
<evidence type="ECO:0000259" key="1">
    <source>
        <dbReference type="PROSITE" id="PS51186"/>
    </source>
</evidence>
<dbReference type="InterPro" id="IPR016181">
    <property type="entry name" value="Acyl_CoA_acyltransferase"/>
</dbReference>
<accession>A0A0U3KJV7</accession>
<dbReference type="Pfam" id="PF13527">
    <property type="entry name" value="Acetyltransf_9"/>
    <property type="match status" value="1"/>
</dbReference>
<dbReference type="Proteomes" id="UP000064183">
    <property type="component" value="Chromosome"/>
</dbReference>
<reference evidence="2 3" key="1">
    <citation type="journal article" date="2012" name="J. Bacteriol.">
        <title>Draft genome sequence of Streptomyces globisporus C-1027, which produces an antitumor antibiotic consisting of a nine-membered enediyne with a chromoprotein.</title>
        <authorList>
            <person name="Wang L."/>
            <person name="Wang S."/>
            <person name="He Q."/>
            <person name="Yu T."/>
            <person name="Li Q."/>
            <person name="Hong B."/>
        </authorList>
    </citation>
    <scope>NUCLEOTIDE SEQUENCE [LARGE SCALE GENOMIC DNA]</scope>
    <source>
        <strain evidence="2 3">C-1027</strain>
    </source>
</reference>
<keyword evidence="2" id="KW-0808">Transferase</keyword>
<dbReference type="CDD" id="cd04301">
    <property type="entry name" value="NAT_SF"/>
    <property type="match status" value="1"/>
</dbReference>
<proteinExistence type="predicted"/>
<gene>
    <name evidence="2" type="ORF">WQO_25540</name>
</gene>
<sequence length="185" mass="19912">MGPMTEPAVRTAPTFELTAAERAEIRDLLDAAFEGDFADEDWEHTLGGVHALIRDPDGHLIAHGSVVQRRVLHADRSYRAGYVEGVAVRADHRRGGLGHRIMADLEHVIDAAHDFGALSASDAGAALYAARGWQIWPGRLTALGPDGPLPLPEEEGSTYVRPAAGHPLPAPVHALAFDWRNGDLL</sequence>
<evidence type="ECO:0000313" key="3">
    <source>
        <dbReference type="Proteomes" id="UP000064183"/>
    </source>
</evidence>
<protein>
    <submittedName>
        <fullName evidence="2">Aminoglycoside 2'-N-acetyltransferase</fullName>
    </submittedName>
</protein>
<organism evidence="2 3">
    <name type="scientific">Streptomyces globisporus C-1027</name>
    <dbReference type="NCBI Taxonomy" id="1172567"/>
    <lineage>
        <taxon>Bacteria</taxon>
        <taxon>Bacillati</taxon>
        <taxon>Actinomycetota</taxon>
        <taxon>Actinomycetes</taxon>
        <taxon>Kitasatosporales</taxon>
        <taxon>Streptomycetaceae</taxon>
        <taxon>Streptomyces</taxon>
    </lineage>
</organism>
<dbReference type="SUPFAM" id="SSF55729">
    <property type="entry name" value="Acyl-CoA N-acyltransferases (Nat)"/>
    <property type="match status" value="1"/>
</dbReference>
<evidence type="ECO:0000313" key="2">
    <source>
        <dbReference type="EMBL" id="ALU96398.1"/>
    </source>
</evidence>
<dbReference type="PROSITE" id="PS51186">
    <property type="entry name" value="GNAT"/>
    <property type="match status" value="1"/>
</dbReference>
<dbReference type="Gene3D" id="3.40.630.30">
    <property type="match status" value="1"/>
</dbReference>
<dbReference type="GO" id="GO:0016747">
    <property type="term" value="F:acyltransferase activity, transferring groups other than amino-acyl groups"/>
    <property type="evidence" value="ECO:0007669"/>
    <property type="project" value="InterPro"/>
</dbReference>
<dbReference type="AlphaFoldDB" id="A0A0U3KJV7"/>
<dbReference type="KEGG" id="sgb:WQO_25540"/>
<dbReference type="InterPro" id="IPR000182">
    <property type="entry name" value="GNAT_dom"/>
</dbReference>
<feature type="domain" description="N-acetyltransferase" evidence="1">
    <location>
        <begin position="12"/>
        <end position="154"/>
    </location>
</feature>
<dbReference type="EMBL" id="CP013738">
    <property type="protein sequence ID" value="ALU96398.1"/>
    <property type="molecule type" value="Genomic_DNA"/>
</dbReference>